<evidence type="ECO:0000256" key="5">
    <source>
        <dbReference type="ARBA" id="ARBA00022741"/>
    </source>
</evidence>
<keyword evidence="6 13" id="KW-0418">Kinase</keyword>
<evidence type="ECO:0000259" key="12">
    <source>
        <dbReference type="Pfam" id="PF23539"/>
    </source>
</evidence>
<reference evidence="14" key="1">
    <citation type="journal article" date="2019" name="Int. J. Syst. Evol. Microbiol.">
        <title>The Global Catalogue of Microorganisms (GCM) 10K type strain sequencing project: providing services to taxonomists for standard genome sequencing and annotation.</title>
        <authorList>
            <consortium name="The Broad Institute Genomics Platform"/>
            <consortium name="The Broad Institute Genome Sequencing Center for Infectious Disease"/>
            <person name="Wu L."/>
            <person name="Ma J."/>
        </authorList>
    </citation>
    <scope>NUCLEOTIDE SEQUENCE [LARGE SCALE GENOMIC DNA]</scope>
    <source>
        <strain evidence="14">JCM 1490</strain>
    </source>
</reference>
<feature type="transmembrane region" description="Helical" evidence="9">
    <location>
        <begin position="85"/>
        <end position="103"/>
    </location>
</feature>
<organism evidence="13 14">
    <name type="scientific">Georgenia alba</name>
    <dbReference type="NCBI Taxonomy" id="2233858"/>
    <lineage>
        <taxon>Bacteria</taxon>
        <taxon>Bacillati</taxon>
        <taxon>Actinomycetota</taxon>
        <taxon>Actinomycetes</taxon>
        <taxon>Micrococcales</taxon>
        <taxon>Bogoriellaceae</taxon>
        <taxon>Georgenia</taxon>
    </lineage>
</organism>
<keyword evidence="3" id="KW-0597">Phosphoprotein</keyword>
<keyword evidence="9" id="KW-0812">Transmembrane</keyword>
<evidence type="ECO:0000259" key="10">
    <source>
        <dbReference type="Pfam" id="PF02518"/>
    </source>
</evidence>
<keyword evidence="9" id="KW-0472">Membrane</keyword>
<feature type="domain" description="DUF7134" evidence="12">
    <location>
        <begin position="43"/>
        <end position="156"/>
    </location>
</feature>
<comment type="caution">
    <text evidence="13">The sequence shown here is derived from an EMBL/GenBank/DDBJ whole genome shotgun (WGS) entry which is preliminary data.</text>
</comment>
<dbReference type="Pfam" id="PF02518">
    <property type="entry name" value="HATPase_c"/>
    <property type="match status" value="1"/>
</dbReference>
<dbReference type="InterPro" id="IPR003594">
    <property type="entry name" value="HATPase_dom"/>
</dbReference>
<accession>A0ABW2Q6K9</accession>
<dbReference type="EMBL" id="JBHTCQ010000001">
    <property type="protein sequence ID" value="MFC7405079.1"/>
    <property type="molecule type" value="Genomic_DNA"/>
</dbReference>
<evidence type="ECO:0000256" key="6">
    <source>
        <dbReference type="ARBA" id="ARBA00022777"/>
    </source>
</evidence>
<evidence type="ECO:0000256" key="1">
    <source>
        <dbReference type="ARBA" id="ARBA00000085"/>
    </source>
</evidence>
<dbReference type="InterPro" id="IPR036890">
    <property type="entry name" value="HATPase_C_sf"/>
</dbReference>
<feature type="transmembrane region" description="Helical" evidence="9">
    <location>
        <begin position="36"/>
        <end position="53"/>
    </location>
</feature>
<evidence type="ECO:0000256" key="8">
    <source>
        <dbReference type="ARBA" id="ARBA00023012"/>
    </source>
</evidence>
<feature type="domain" description="Histidine kinase/HSP90-like ATPase" evidence="10">
    <location>
        <begin position="351"/>
        <end position="444"/>
    </location>
</feature>
<dbReference type="InterPro" id="IPR011712">
    <property type="entry name" value="Sig_transdc_His_kin_sub3_dim/P"/>
</dbReference>
<dbReference type="Gene3D" id="3.30.565.10">
    <property type="entry name" value="Histidine kinase-like ATPase, C-terminal domain"/>
    <property type="match status" value="1"/>
</dbReference>
<dbReference type="Proteomes" id="UP001596455">
    <property type="component" value="Unassembled WGS sequence"/>
</dbReference>
<feature type="transmembrane region" description="Helical" evidence="9">
    <location>
        <begin position="133"/>
        <end position="154"/>
    </location>
</feature>
<evidence type="ECO:0000256" key="4">
    <source>
        <dbReference type="ARBA" id="ARBA00022679"/>
    </source>
</evidence>
<dbReference type="InterPro" id="IPR055558">
    <property type="entry name" value="DUF7134"/>
</dbReference>
<evidence type="ECO:0000256" key="7">
    <source>
        <dbReference type="ARBA" id="ARBA00022840"/>
    </source>
</evidence>
<evidence type="ECO:0000256" key="9">
    <source>
        <dbReference type="SAM" id="Phobius"/>
    </source>
</evidence>
<dbReference type="GO" id="GO:0016301">
    <property type="term" value="F:kinase activity"/>
    <property type="evidence" value="ECO:0007669"/>
    <property type="project" value="UniProtKB-KW"/>
</dbReference>
<evidence type="ECO:0000313" key="13">
    <source>
        <dbReference type="EMBL" id="MFC7405079.1"/>
    </source>
</evidence>
<dbReference type="Pfam" id="PF23539">
    <property type="entry name" value="DUF7134"/>
    <property type="match status" value="1"/>
</dbReference>
<dbReference type="EC" id="2.7.13.3" evidence="2"/>
<comment type="catalytic activity">
    <reaction evidence="1">
        <text>ATP + protein L-histidine = ADP + protein N-phospho-L-histidine.</text>
        <dbReference type="EC" id="2.7.13.3"/>
    </reaction>
</comment>
<evidence type="ECO:0000256" key="3">
    <source>
        <dbReference type="ARBA" id="ARBA00022553"/>
    </source>
</evidence>
<feature type="domain" description="Signal transduction histidine kinase subgroup 3 dimerisation and phosphoacceptor" evidence="11">
    <location>
        <begin position="234"/>
        <end position="299"/>
    </location>
</feature>
<dbReference type="PANTHER" id="PTHR24421:SF10">
    <property type="entry name" value="NITRATE_NITRITE SENSOR PROTEIN NARQ"/>
    <property type="match status" value="1"/>
</dbReference>
<dbReference type="InterPro" id="IPR050482">
    <property type="entry name" value="Sensor_HK_TwoCompSys"/>
</dbReference>
<dbReference type="PANTHER" id="PTHR24421">
    <property type="entry name" value="NITRATE/NITRITE SENSOR PROTEIN NARX-RELATED"/>
    <property type="match status" value="1"/>
</dbReference>
<evidence type="ECO:0000259" key="11">
    <source>
        <dbReference type="Pfam" id="PF07730"/>
    </source>
</evidence>
<dbReference type="Gene3D" id="1.20.5.1930">
    <property type="match status" value="1"/>
</dbReference>
<evidence type="ECO:0000313" key="14">
    <source>
        <dbReference type="Proteomes" id="UP001596455"/>
    </source>
</evidence>
<name>A0ABW2Q6K9_9MICO</name>
<feature type="transmembrane region" description="Helical" evidence="9">
    <location>
        <begin position="109"/>
        <end position="128"/>
    </location>
</feature>
<gene>
    <name evidence="13" type="ORF">ACFQQL_08145</name>
</gene>
<dbReference type="RefSeq" id="WP_382393083.1">
    <property type="nucleotide sequence ID" value="NZ_JBHTCQ010000001.1"/>
</dbReference>
<keyword evidence="9" id="KW-1133">Transmembrane helix</keyword>
<keyword evidence="14" id="KW-1185">Reference proteome</keyword>
<dbReference type="SUPFAM" id="SSF55874">
    <property type="entry name" value="ATPase domain of HSP90 chaperone/DNA topoisomerase II/histidine kinase"/>
    <property type="match status" value="1"/>
</dbReference>
<dbReference type="CDD" id="cd16917">
    <property type="entry name" value="HATPase_UhpB-NarQ-NarX-like"/>
    <property type="match status" value="1"/>
</dbReference>
<keyword evidence="5" id="KW-0547">Nucleotide-binding</keyword>
<keyword evidence="4" id="KW-0808">Transferase</keyword>
<proteinExistence type="predicted"/>
<protein>
    <recommendedName>
        <fullName evidence="2">histidine kinase</fullName>
        <ecNumber evidence="2">2.7.13.3</ecNumber>
    </recommendedName>
</protein>
<dbReference type="Pfam" id="PF07730">
    <property type="entry name" value="HisKA_3"/>
    <property type="match status" value="1"/>
</dbReference>
<sequence length="455" mass="49447">MATDVTPGKLTAWLNDPAEPHWERPRPDGADMRKDVLGTAIFMLVGLGMIVLTKSMGMRVEEEEAWRAYAATAAMIAPLALRRRFPITVLLVASGLFVGLSYLSAEASVLMPFQVAYFAALYAAVAWAPDRRLLWLALGLVLLAMALWIIMAFTTASAADEFGLGQADQAEGPLGQITAAVLYNTVMNFAYFGGAILFGRNSWRSALQRSRLVAQTDRVREQAGELARRAVVDERLRIGRELHDVVAHHIAVIGIQAGAARRVLGKDPAAASQALRTVEGSSRDAVSEMRSLLGVLRSETDTRVDRAPEPDLRDLARLEVEYRESGLAVEFHRAEDRPGDLDDVPAPLALSVYRTVQESLANVLRHSTAGTALVTLRTGRDDATTAERPGWVEVEVVDDGRPRSGTAGSGFGLRGIRERVGLHGGEAEIGPRRTGDGWRVRARFAVRVREAAPIA</sequence>
<feature type="transmembrane region" description="Helical" evidence="9">
    <location>
        <begin position="174"/>
        <end position="199"/>
    </location>
</feature>
<keyword evidence="7" id="KW-0067">ATP-binding</keyword>
<keyword evidence="8" id="KW-0902">Two-component regulatory system</keyword>
<evidence type="ECO:0000256" key="2">
    <source>
        <dbReference type="ARBA" id="ARBA00012438"/>
    </source>
</evidence>